<evidence type="ECO:0000313" key="3">
    <source>
        <dbReference type="Proteomes" id="UP000242849"/>
    </source>
</evidence>
<feature type="chain" id="PRO_5017230844" description="YfiR family protein" evidence="1">
    <location>
        <begin position="31"/>
        <end position="188"/>
    </location>
</feature>
<sequence length="188" mass="20694">MYLNRPVFMRANRKALCCTLLALLPILARAESSDADSATLRATQVAHVVHGILSYARWPQQPEALRLCVIAPTEYADLLWQNHELESSQPVQAKRLLVDSPLLATDCEAVYLGVIEESQRVTLFSRLVGKPILTISETSQACSEGSLFCLDISDDHVAFKVNLDAVARSGIRIHPNVLQLGKRAGPHP</sequence>
<feature type="signal peptide" evidence="1">
    <location>
        <begin position="1"/>
        <end position="30"/>
    </location>
</feature>
<dbReference type="EMBL" id="FNSC01000001">
    <property type="protein sequence ID" value="SEC55320.1"/>
    <property type="molecule type" value="Genomic_DNA"/>
</dbReference>
<proteinExistence type="predicted"/>
<gene>
    <name evidence="2" type="ORF">SAMN05421553_1047</name>
</gene>
<evidence type="ECO:0000256" key="1">
    <source>
        <dbReference type="SAM" id="SignalP"/>
    </source>
</evidence>
<reference evidence="3" key="1">
    <citation type="submission" date="2016-10" db="EMBL/GenBank/DDBJ databases">
        <authorList>
            <person name="Varghese N."/>
            <person name="Submissions S."/>
        </authorList>
    </citation>
    <scope>NUCLEOTIDE SEQUENCE [LARGE SCALE GENOMIC DNA]</scope>
    <source>
        <strain evidence="3">DSM 12111</strain>
    </source>
</reference>
<name>A0A1H4TGE9_PSEAG</name>
<accession>A0A1H4TGE9</accession>
<evidence type="ECO:0000313" key="2">
    <source>
        <dbReference type="EMBL" id="SEC55320.1"/>
    </source>
</evidence>
<dbReference type="Pfam" id="PF13689">
    <property type="entry name" value="DUF4154"/>
    <property type="match status" value="1"/>
</dbReference>
<evidence type="ECO:0008006" key="4">
    <source>
        <dbReference type="Google" id="ProtNLM"/>
    </source>
</evidence>
<dbReference type="STRING" id="53406.SAMN05421553_1047"/>
<dbReference type="AlphaFoldDB" id="A0A1H4TGE9"/>
<dbReference type="InterPro" id="IPR025293">
    <property type="entry name" value="YfiR/HmsC-like"/>
</dbReference>
<organism evidence="2 3">
    <name type="scientific">Pseudomonas anguilliseptica</name>
    <dbReference type="NCBI Taxonomy" id="53406"/>
    <lineage>
        <taxon>Bacteria</taxon>
        <taxon>Pseudomonadati</taxon>
        <taxon>Pseudomonadota</taxon>
        <taxon>Gammaproteobacteria</taxon>
        <taxon>Pseudomonadales</taxon>
        <taxon>Pseudomonadaceae</taxon>
        <taxon>Pseudomonas</taxon>
    </lineage>
</organism>
<keyword evidence="3" id="KW-1185">Reference proteome</keyword>
<dbReference type="Proteomes" id="UP000242849">
    <property type="component" value="Unassembled WGS sequence"/>
</dbReference>
<protein>
    <recommendedName>
        <fullName evidence="4">YfiR family protein</fullName>
    </recommendedName>
</protein>
<keyword evidence="1" id="KW-0732">Signal</keyword>